<protein>
    <submittedName>
        <fullName evidence="2">Uncharacterized protein</fullName>
    </submittedName>
</protein>
<dbReference type="EMBL" id="BGZK01000073">
    <property type="protein sequence ID" value="GBP15674.1"/>
    <property type="molecule type" value="Genomic_DNA"/>
</dbReference>
<feature type="compositionally biased region" description="Polar residues" evidence="1">
    <location>
        <begin position="11"/>
        <end position="20"/>
    </location>
</feature>
<dbReference type="Proteomes" id="UP000299102">
    <property type="component" value="Unassembled WGS sequence"/>
</dbReference>
<gene>
    <name evidence="2" type="ORF">EVAR_5365_1</name>
</gene>
<dbReference type="AlphaFoldDB" id="A0A4C1TN77"/>
<name>A0A4C1TN77_EUMVA</name>
<comment type="caution">
    <text evidence="2">The sequence shown here is derived from an EMBL/GenBank/DDBJ whole genome shotgun (WGS) entry which is preliminary data.</text>
</comment>
<evidence type="ECO:0000256" key="1">
    <source>
        <dbReference type="SAM" id="MobiDB-lite"/>
    </source>
</evidence>
<keyword evidence="3" id="KW-1185">Reference proteome</keyword>
<feature type="region of interest" description="Disordered" evidence="1">
    <location>
        <begin position="1"/>
        <end position="20"/>
    </location>
</feature>
<accession>A0A4C1TN77</accession>
<reference evidence="2 3" key="1">
    <citation type="journal article" date="2019" name="Commun. Biol.">
        <title>The bagworm genome reveals a unique fibroin gene that provides high tensile strength.</title>
        <authorList>
            <person name="Kono N."/>
            <person name="Nakamura H."/>
            <person name="Ohtoshi R."/>
            <person name="Tomita M."/>
            <person name="Numata K."/>
            <person name="Arakawa K."/>
        </authorList>
    </citation>
    <scope>NUCLEOTIDE SEQUENCE [LARGE SCALE GENOMIC DNA]</scope>
</reference>
<proteinExistence type="predicted"/>
<feature type="compositionally biased region" description="Basic residues" evidence="1">
    <location>
        <begin position="1"/>
        <end position="10"/>
    </location>
</feature>
<evidence type="ECO:0000313" key="2">
    <source>
        <dbReference type="EMBL" id="GBP15674.1"/>
    </source>
</evidence>
<evidence type="ECO:0000313" key="3">
    <source>
        <dbReference type="Proteomes" id="UP000299102"/>
    </source>
</evidence>
<organism evidence="2 3">
    <name type="scientific">Eumeta variegata</name>
    <name type="common">Bagworm moth</name>
    <name type="synonym">Eumeta japonica</name>
    <dbReference type="NCBI Taxonomy" id="151549"/>
    <lineage>
        <taxon>Eukaryota</taxon>
        <taxon>Metazoa</taxon>
        <taxon>Ecdysozoa</taxon>
        <taxon>Arthropoda</taxon>
        <taxon>Hexapoda</taxon>
        <taxon>Insecta</taxon>
        <taxon>Pterygota</taxon>
        <taxon>Neoptera</taxon>
        <taxon>Endopterygota</taxon>
        <taxon>Lepidoptera</taxon>
        <taxon>Glossata</taxon>
        <taxon>Ditrysia</taxon>
        <taxon>Tineoidea</taxon>
        <taxon>Psychidae</taxon>
        <taxon>Oiketicinae</taxon>
        <taxon>Eumeta</taxon>
    </lineage>
</organism>
<sequence length="128" mass="14924">MERKASHRNSHSANETTEAVTSRRYSEKMWYLTGRIGPFSYGTESTKAWLYKLLKKLRIITLRCEWCGSIRGEYIRSSFKITPVAENMVESRMMWLGHVTTTDEEYTVGKALANPDKKKDEERPLVTR</sequence>